<accession>A0ABN4NY91</accession>
<proteinExistence type="predicted"/>
<name>A0ABN4NY91_BORHE</name>
<gene>
    <name evidence="1" type="ORF">AXX13_D02</name>
</gene>
<dbReference type="EMBL" id="CP015335">
    <property type="protein sequence ID" value="ANA44015.1"/>
    <property type="molecule type" value="Genomic_DNA"/>
</dbReference>
<organism evidence="1 2">
    <name type="scientific">Borrelia hermsii HS1</name>
    <dbReference type="NCBI Taxonomy" id="1867252"/>
    <lineage>
        <taxon>Bacteria</taxon>
        <taxon>Pseudomonadati</taxon>
        <taxon>Spirochaetota</taxon>
        <taxon>Spirochaetia</taxon>
        <taxon>Spirochaetales</taxon>
        <taxon>Borreliaceae</taxon>
        <taxon>Borrelia</taxon>
    </lineage>
</organism>
<sequence>MLKQGTSKKNTYSGDVSIESFLREEFICKIRTFFLSIQTQHTNYLANGITLQYDIFSINEFFLLKQVFKLVV</sequence>
<keyword evidence="2" id="KW-1185">Reference proteome</keyword>
<evidence type="ECO:0000313" key="2">
    <source>
        <dbReference type="Proteomes" id="UP000078430"/>
    </source>
</evidence>
<evidence type="ECO:0000313" key="1">
    <source>
        <dbReference type="EMBL" id="ANA44015.1"/>
    </source>
</evidence>
<protein>
    <submittedName>
        <fullName evidence="1">Uncharacterized protein</fullName>
    </submittedName>
</protein>
<keyword evidence="1" id="KW-0614">Plasmid</keyword>
<dbReference type="RefSeq" id="WP_149029023.1">
    <property type="nucleotide sequence ID" value="NZ_CP015335.1"/>
</dbReference>
<geneLocation type="plasmid" evidence="1 2">
    <name>cp6.5</name>
</geneLocation>
<reference evidence="1 2" key="1">
    <citation type="journal article" date="2016" name="Genome Announc.">
        <title>Chromosome and Plasmids of the Tick-Borne Relapsing Fever Agent Borrelia hermsii.</title>
        <authorList>
            <person name="Barbour A.G."/>
        </authorList>
    </citation>
    <scope>NUCLEOTIDE SEQUENCE [LARGE SCALE GENOMIC DNA]</scope>
    <source>
        <strain evidence="1 2">HS1</strain>
    </source>
</reference>
<dbReference type="Proteomes" id="UP000078430">
    <property type="component" value="Plasmid cp6.5"/>
</dbReference>